<dbReference type="OrthoDB" id="9815663at2"/>
<sequence>MKHLRILVFSAAFGNGHFRAAEAVIEEIRIKEPSAIVTHIDFGDFLSKRFNSVIKKLYFELIKHSPKLWGKLYKQTSKLSPKSKIQRFLNLLGRSDFLKYIQEFDPDLIVCTYPTVSSILAQLRLEHILQVPVVTVITDYTVHGHWIHPGVDGYMVACEEVKEMLVTAGILEQRIHVTGIPISPKFEKKKDREEIISALGLKPGLPTFLVMGSYGNWESTRKICTTLADSGPPVQSIIVCGNNKKLYHSLQDLVASALNPLIILGYVDNMEELMSAADLIITKSGGLTVTEALTMDLPLVIYKPIPGQEEENANFVQRIGAGQAAGSDKELEGLLKCFISHPEELEKMREKARSALMGHSAEQTVNQMLQLVANSSKTQRTG</sequence>
<keyword evidence="3" id="KW-0328">Glycosyltransferase</keyword>
<organism evidence="7 8">
    <name type="scientific">Desulfosporosinus youngiae DSM 17734</name>
    <dbReference type="NCBI Taxonomy" id="768710"/>
    <lineage>
        <taxon>Bacteria</taxon>
        <taxon>Bacillati</taxon>
        <taxon>Bacillota</taxon>
        <taxon>Clostridia</taxon>
        <taxon>Eubacteriales</taxon>
        <taxon>Desulfitobacteriaceae</taxon>
        <taxon>Desulfosporosinus</taxon>
    </lineage>
</organism>
<dbReference type="STRING" id="768710.DesyoDRAFT_3312"/>
<dbReference type="RefSeq" id="WP_007784691.1">
    <property type="nucleotide sequence ID" value="NZ_CM001441.1"/>
</dbReference>
<dbReference type="GO" id="GO:0016758">
    <property type="term" value="F:hexosyltransferase activity"/>
    <property type="evidence" value="ECO:0007669"/>
    <property type="project" value="InterPro"/>
</dbReference>
<dbReference type="AlphaFoldDB" id="H5XWH3"/>
<evidence type="ECO:0000256" key="3">
    <source>
        <dbReference type="ARBA" id="ARBA00022676"/>
    </source>
</evidence>
<dbReference type="EMBL" id="CM001441">
    <property type="protein sequence ID" value="EHQ90342.1"/>
    <property type="molecule type" value="Genomic_DNA"/>
</dbReference>
<evidence type="ECO:0000256" key="1">
    <source>
        <dbReference type="ARBA" id="ARBA00004370"/>
    </source>
</evidence>
<evidence type="ECO:0000259" key="6">
    <source>
        <dbReference type="Pfam" id="PF06925"/>
    </source>
</evidence>
<reference evidence="7 8" key="1">
    <citation type="submission" date="2011-11" db="EMBL/GenBank/DDBJ databases">
        <title>The Noncontiguous Finished genome of Desulfosporosinus youngiae DSM 17734.</title>
        <authorList>
            <consortium name="US DOE Joint Genome Institute (JGI-PGF)"/>
            <person name="Lucas S."/>
            <person name="Han J."/>
            <person name="Lapidus A."/>
            <person name="Cheng J.-F."/>
            <person name="Goodwin L."/>
            <person name="Pitluck S."/>
            <person name="Peters L."/>
            <person name="Ovchinnikova G."/>
            <person name="Lu M."/>
            <person name="Land M.L."/>
            <person name="Hauser L."/>
            <person name="Pester M."/>
            <person name="Spring S."/>
            <person name="Ollivier B."/>
            <person name="Rattei T."/>
            <person name="Klenk H.-P."/>
            <person name="Wagner M."/>
            <person name="Loy A."/>
            <person name="Woyke T.J."/>
        </authorList>
    </citation>
    <scope>NUCLEOTIDE SEQUENCE [LARGE SCALE GENOMIC DNA]</scope>
    <source>
        <strain evidence="7 8">DSM 17734</strain>
    </source>
</reference>
<evidence type="ECO:0000256" key="2">
    <source>
        <dbReference type="ARBA" id="ARBA00006962"/>
    </source>
</evidence>
<dbReference type="InterPro" id="IPR009695">
    <property type="entry name" value="Diacylglyc_glucosyltr_N"/>
</dbReference>
<protein>
    <submittedName>
        <fullName evidence="7">UDP-N-acetylglucosamine:LPS N-acetylglucosamine transferase</fullName>
    </submittedName>
</protein>
<dbReference type="PANTHER" id="PTHR43025:SF3">
    <property type="entry name" value="MONOGALACTOSYLDIACYLGLYCEROL SYNTHASE 1, CHLOROPLASTIC"/>
    <property type="match status" value="1"/>
</dbReference>
<dbReference type="GO" id="GO:0009247">
    <property type="term" value="P:glycolipid biosynthetic process"/>
    <property type="evidence" value="ECO:0007669"/>
    <property type="project" value="InterPro"/>
</dbReference>
<dbReference type="Gene3D" id="3.40.50.2000">
    <property type="entry name" value="Glycogen Phosphorylase B"/>
    <property type="match status" value="1"/>
</dbReference>
<dbReference type="SUPFAM" id="SSF53756">
    <property type="entry name" value="UDP-Glycosyltransferase/glycogen phosphorylase"/>
    <property type="match status" value="1"/>
</dbReference>
<evidence type="ECO:0000259" key="5">
    <source>
        <dbReference type="Pfam" id="PF04101"/>
    </source>
</evidence>
<dbReference type="InterPro" id="IPR007235">
    <property type="entry name" value="Glyco_trans_28_C"/>
</dbReference>
<keyword evidence="8" id="KW-1185">Reference proteome</keyword>
<name>H5XWH3_9FIRM</name>
<dbReference type="Pfam" id="PF04101">
    <property type="entry name" value="Glyco_tran_28_C"/>
    <property type="match status" value="1"/>
</dbReference>
<dbReference type="Proteomes" id="UP000005104">
    <property type="component" value="Chromosome"/>
</dbReference>
<dbReference type="eggNOG" id="COG0707">
    <property type="taxonomic scope" value="Bacteria"/>
</dbReference>
<proteinExistence type="inferred from homology"/>
<evidence type="ECO:0000313" key="8">
    <source>
        <dbReference type="Proteomes" id="UP000005104"/>
    </source>
</evidence>
<gene>
    <name evidence="7" type="ORF">DesyoDRAFT_3312</name>
</gene>
<evidence type="ECO:0000256" key="4">
    <source>
        <dbReference type="ARBA" id="ARBA00022679"/>
    </source>
</evidence>
<dbReference type="PANTHER" id="PTHR43025">
    <property type="entry name" value="MONOGALACTOSYLDIACYLGLYCEROL SYNTHASE"/>
    <property type="match status" value="1"/>
</dbReference>
<keyword evidence="4 7" id="KW-0808">Transferase</keyword>
<dbReference type="Pfam" id="PF06925">
    <property type="entry name" value="MGDG_synth"/>
    <property type="match status" value="1"/>
</dbReference>
<dbReference type="HOGENOM" id="CLU_028367_0_1_9"/>
<accession>H5XWH3</accession>
<evidence type="ECO:0000313" key="7">
    <source>
        <dbReference type="EMBL" id="EHQ90342.1"/>
    </source>
</evidence>
<comment type="subcellular location">
    <subcellularLocation>
        <location evidence="1">Membrane</location>
    </subcellularLocation>
</comment>
<feature type="domain" description="Glycosyl transferase family 28 C-terminal" evidence="5">
    <location>
        <begin position="227"/>
        <end position="326"/>
    </location>
</feature>
<comment type="similarity">
    <text evidence="2">Belongs to the glycosyltransferase 28 family.</text>
</comment>
<dbReference type="GO" id="GO:0016020">
    <property type="term" value="C:membrane"/>
    <property type="evidence" value="ECO:0007669"/>
    <property type="project" value="UniProtKB-SubCell"/>
</dbReference>
<dbReference type="InterPro" id="IPR050519">
    <property type="entry name" value="Glycosyltransf_28_UgtP"/>
</dbReference>
<feature type="domain" description="Diacylglycerol glucosyltransferase N-terminal" evidence="6">
    <location>
        <begin position="17"/>
        <end position="182"/>
    </location>
</feature>